<evidence type="ECO:0000313" key="2">
    <source>
        <dbReference type="Proteomes" id="UP001241377"/>
    </source>
</evidence>
<keyword evidence="2" id="KW-1185">Reference proteome</keyword>
<dbReference type="Proteomes" id="UP001241377">
    <property type="component" value="Unassembled WGS sequence"/>
</dbReference>
<sequence length="921" mass="102089">MEPSAMPRSSSVARPHNTSKSAPGCWQHMLPLSNLERQTAEDDADLDERSESEYESMLEAGMVFGQWPEARGSLSRPIWALPQSQGRKVSIISIGTTSMDGRRSSIPSHRRSTRKSVAGSRQDSLPPSANGSRSKNSVLSIDIVPVSTRRSSAMSGVSAASSKIDREEEERMRRFHLMNFDLDRRFSEIVQIDPEFESDSESDEEMPMHPAPSNTLAVVSLWSPETANDSQAEDDSEVQSLLPVPTPDLVPPTGLAIYFNFPLDPIALQHPVTVEQPVVDMRYWSSSSSSRADIAPAIPDHAPNTRMVLRTTPSPPILPSTSMSRKQEDLLRRPRKLTKKRPTLSRAVTSPLFAFQVSPDLKQEEFPLWGSSYAKNARVSTSMRSPLRGEYRRLSIAFSLHDDELEESTLRKASMLGAGPVYGNIASNTGGRSRVESFAPVLAESKFLASQITTPAYPACKVSTNSSVPFVSNTRKNDTETSYFTIAPSRNIQHIHQRTDRISDSLLSLPPVGAQEAKEQDTLPHFPGREKRSASPVRPTTRRRPISLEAFAETIQSPHLHAAVPGTKYDDKQKYLPPSSQKNVVFPVAPVRRGPLQRATTDPMFVGRFRQMEDDSPPLAVSYQTSPKSPCMALPGFHHWEPLITPNEAVPLQLLSKRTSAEGTQACQRHHPRRCKRCAEKRALHGLEKYQGEQQDGAPRTTTCQQVSPSRQDARNYSPDTHHQTSVSPSLAPRTIDRHQSPGVRPRYKQRDTTLVDNPIAQRGGPLRTLYRPPPIPLLMLPQEARTSPKVLPPKAIRFSTTISPDLVGRQEHRRRQAKLAQGDIETARMRATNQFEPGSEGQATSTSHTLHAGAYRPTMMFSDSYSMRDSLVGAASPLPETGMTTANARGHRPAFVRHAYSTSPINTIRCTSSISPLESR</sequence>
<protein>
    <submittedName>
        <fullName evidence="1">Uncharacterized protein</fullName>
    </submittedName>
</protein>
<organism evidence="1 2">
    <name type="scientific">Naganishia cerealis</name>
    <dbReference type="NCBI Taxonomy" id="610337"/>
    <lineage>
        <taxon>Eukaryota</taxon>
        <taxon>Fungi</taxon>
        <taxon>Dikarya</taxon>
        <taxon>Basidiomycota</taxon>
        <taxon>Agaricomycotina</taxon>
        <taxon>Tremellomycetes</taxon>
        <taxon>Filobasidiales</taxon>
        <taxon>Filobasidiaceae</taxon>
        <taxon>Naganishia</taxon>
    </lineage>
</organism>
<accession>A0ACC2W946</accession>
<name>A0ACC2W946_9TREE</name>
<evidence type="ECO:0000313" key="1">
    <source>
        <dbReference type="EMBL" id="KAJ9108279.1"/>
    </source>
</evidence>
<dbReference type="EMBL" id="JASBWR010000021">
    <property type="protein sequence ID" value="KAJ9108279.1"/>
    <property type="molecule type" value="Genomic_DNA"/>
</dbReference>
<comment type="caution">
    <text evidence="1">The sequence shown here is derived from an EMBL/GenBank/DDBJ whole genome shotgun (WGS) entry which is preliminary data.</text>
</comment>
<proteinExistence type="predicted"/>
<gene>
    <name evidence="1" type="ORF">QFC19_002527</name>
</gene>
<reference evidence="1" key="1">
    <citation type="submission" date="2023-04" db="EMBL/GenBank/DDBJ databases">
        <title>Draft Genome sequencing of Naganishia species isolated from polar environments using Oxford Nanopore Technology.</title>
        <authorList>
            <person name="Leo P."/>
            <person name="Venkateswaran K."/>
        </authorList>
    </citation>
    <scope>NUCLEOTIDE SEQUENCE</scope>
    <source>
        <strain evidence="1">MNA-CCFEE 5261</strain>
    </source>
</reference>